<dbReference type="GO" id="GO:0016884">
    <property type="term" value="F:carbon-nitrogen ligase activity, with glutamine as amido-N-donor"/>
    <property type="evidence" value="ECO:0007669"/>
    <property type="project" value="InterPro"/>
</dbReference>
<proteinExistence type="predicted"/>
<dbReference type="Proteomes" id="UP000254266">
    <property type="component" value="Unassembled WGS sequence"/>
</dbReference>
<dbReference type="Gene3D" id="1.10.10.410">
    <property type="match status" value="1"/>
</dbReference>
<name>A0A370DF47_9GAMM</name>
<dbReference type="Pfam" id="PF09424">
    <property type="entry name" value="YqeY"/>
    <property type="match status" value="1"/>
</dbReference>
<sequence length="151" mass="16742">MSDMTLKQSLTADMKASMKGGDKKRLGVIRLVLAAIKQIEVDERIELDDNRVLAVLDKMVKQRRESITQYKDAGRDDLREQEEYEVSILKDFLPEALSDDEIDQMITKAIGDTGAASIKDMGKVMGILKPQMQGRADMGAVSGKIKAQLNA</sequence>
<reference evidence="1 2" key="1">
    <citation type="journal article" date="2018" name="ISME J.">
        <title>Endosymbiont genomes yield clues of tubeworm success.</title>
        <authorList>
            <person name="Li Y."/>
            <person name="Liles M.R."/>
            <person name="Halanych K.M."/>
        </authorList>
    </citation>
    <scope>NUCLEOTIDE SEQUENCE [LARGE SCALE GENOMIC DNA]</scope>
    <source>
        <strain evidence="1">A1464</strain>
    </source>
</reference>
<dbReference type="InterPro" id="IPR042184">
    <property type="entry name" value="YqeY/Aim41_N"/>
</dbReference>
<dbReference type="PANTHER" id="PTHR28055">
    <property type="entry name" value="ALTERED INHERITANCE OF MITOCHONDRIA PROTEIN 41, MITOCHONDRIAL"/>
    <property type="match status" value="1"/>
</dbReference>
<dbReference type="InterPro" id="IPR019004">
    <property type="entry name" value="YqeY/Aim41"/>
</dbReference>
<dbReference type="GO" id="GO:0016740">
    <property type="term" value="F:transferase activity"/>
    <property type="evidence" value="ECO:0007669"/>
    <property type="project" value="UniProtKB-KW"/>
</dbReference>
<dbReference type="AlphaFoldDB" id="A0A370DF47"/>
<dbReference type="InterPro" id="IPR003789">
    <property type="entry name" value="Asn/Gln_tRNA_amidoTrase-B-like"/>
</dbReference>
<organism evidence="1 2">
    <name type="scientific">endosymbiont of Galathealinum brachiosum</name>
    <dbReference type="NCBI Taxonomy" id="2200906"/>
    <lineage>
        <taxon>Bacteria</taxon>
        <taxon>Pseudomonadati</taxon>
        <taxon>Pseudomonadota</taxon>
        <taxon>Gammaproteobacteria</taxon>
        <taxon>sulfur-oxidizing symbionts</taxon>
    </lineage>
</organism>
<evidence type="ECO:0000313" key="2">
    <source>
        <dbReference type="Proteomes" id="UP000254266"/>
    </source>
</evidence>
<evidence type="ECO:0000313" key="1">
    <source>
        <dbReference type="EMBL" id="RDH82927.1"/>
    </source>
</evidence>
<gene>
    <name evidence="1" type="ORF">DIZ80_11720</name>
</gene>
<dbReference type="InterPro" id="IPR023168">
    <property type="entry name" value="GatB_Yqey_C_2"/>
</dbReference>
<protein>
    <submittedName>
        <fullName evidence="1">Glutamyl-tRNA amidotransferase</fullName>
    </submittedName>
</protein>
<accession>A0A370DF47</accession>
<dbReference type="EMBL" id="QFXC01000011">
    <property type="protein sequence ID" value="RDH82927.1"/>
    <property type="molecule type" value="Genomic_DNA"/>
</dbReference>
<keyword evidence="2" id="KW-1185">Reference proteome</keyword>
<dbReference type="PANTHER" id="PTHR28055:SF1">
    <property type="entry name" value="ALTERED INHERITANCE OF MITOCHONDRIA PROTEIN 41, MITOCHONDRIAL"/>
    <property type="match status" value="1"/>
</dbReference>
<dbReference type="Gene3D" id="1.10.1510.10">
    <property type="entry name" value="Uncharacterised protein YqeY/AIM41 PF09424, N-terminal domain"/>
    <property type="match status" value="1"/>
</dbReference>
<comment type="caution">
    <text evidence="1">The sequence shown here is derived from an EMBL/GenBank/DDBJ whole genome shotgun (WGS) entry which is preliminary data.</text>
</comment>
<dbReference type="SUPFAM" id="SSF89095">
    <property type="entry name" value="GatB/YqeY motif"/>
    <property type="match status" value="1"/>
</dbReference>